<reference evidence="3" key="1">
    <citation type="submission" date="2013-09" db="EMBL/GenBank/DDBJ databases">
        <title>Corchorus olitorius genome sequencing.</title>
        <authorList>
            <person name="Alam M."/>
            <person name="Haque M.S."/>
            <person name="Islam M.S."/>
            <person name="Emdad E.M."/>
            <person name="Islam M.M."/>
            <person name="Ahmed B."/>
            <person name="Halim A."/>
            <person name="Hossen Q.M.M."/>
            <person name="Hossain M.Z."/>
            <person name="Ahmed R."/>
            <person name="Khan M.M."/>
            <person name="Islam R."/>
            <person name="Rashid M.M."/>
            <person name="Khan S.A."/>
            <person name="Rahman M.S."/>
            <person name="Alam M."/>
            <person name="Yahiya A.S."/>
            <person name="Khan M.S."/>
            <person name="Azam M.S."/>
            <person name="Haque T."/>
            <person name="Lashkar M.Z.H."/>
            <person name="Akhand A.I."/>
            <person name="Morshed G."/>
            <person name="Roy S."/>
            <person name="Uddin K.S."/>
            <person name="Rabeya T."/>
            <person name="Hossain A.S."/>
            <person name="Chowdhury A."/>
            <person name="Snigdha A.R."/>
            <person name="Mortoza M.S."/>
            <person name="Matin S.A."/>
            <person name="Hoque S.M.E."/>
            <person name="Islam M.K."/>
            <person name="Roy D.K."/>
            <person name="Haider R."/>
            <person name="Moosa M.M."/>
            <person name="Elias S.M."/>
            <person name="Hasan A.M."/>
            <person name="Jahan S."/>
            <person name="Shafiuddin M."/>
            <person name="Mahmood N."/>
            <person name="Shommy N.S."/>
        </authorList>
    </citation>
    <scope>NUCLEOTIDE SEQUENCE [LARGE SCALE GENOMIC DNA]</scope>
    <source>
        <strain evidence="3">cv. O-4</strain>
    </source>
</reference>
<name>A0A1R3J2R3_9ROSI</name>
<gene>
    <name evidence="2" type="ORF">COLO4_19931</name>
</gene>
<dbReference type="Proteomes" id="UP000187203">
    <property type="component" value="Unassembled WGS sequence"/>
</dbReference>
<protein>
    <submittedName>
        <fullName evidence="2">Uncharacterized protein</fullName>
    </submittedName>
</protein>
<comment type="caution">
    <text evidence="2">The sequence shown here is derived from an EMBL/GenBank/DDBJ whole genome shotgun (WGS) entry which is preliminary data.</text>
</comment>
<evidence type="ECO:0000313" key="2">
    <source>
        <dbReference type="EMBL" id="OMO89112.1"/>
    </source>
</evidence>
<dbReference type="AlphaFoldDB" id="A0A1R3J2R3"/>
<sequence length="35" mass="3748">MDPMTYVRTRGGIPGGRHTTVGGVPRGRPATAFDY</sequence>
<organism evidence="2 3">
    <name type="scientific">Corchorus olitorius</name>
    <dbReference type="NCBI Taxonomy" id="93759"/>
    <lineage>
        <taxon>Eukaryota</taxon>
        <taxon>Viridiplantae</taxon>
        <taxon>Streptophyta</taxon>
        <taxon>Embryophyta</taxon>
        <taxon>Tracheophyta</taxon>
        <taxon>Spermatophyta</taxon>
        <taxon>Magnoliopsida</taxon>
        <taxon>eudicotyledons</taxon>
        <taxon>Gunneridae</taxon>
        <taxon>Pentapetalae</taxon>
        <taxon>rosids</taxon>
        <taxon>malvids</taxon>
        <taxon>Malvales</taxon>
        <taxon>Malvaceae</taxon>
        <taxon>Grewioideae</taxon>
        <taxon>Apeibeae</taxon>
        <taxon>Corchorus</taxon>
    </lineage>
</organism>
<feature type="region of interest" description="Disordered" evidence="1">
    <location>
        <begin position="11"/>
        <end position="35"/>
    </location>
</feature>
<dbReference type="EMBL" id="AWUE01016901">
    <property type="protein sequence ID" value="OMO89112.1"/>
    <property type="molecule type" value="Genomic_DNA"/>
</dbReference>
<evidence type="ECO:0000256" key="1">
    <source>
        <dbReference type="SAM" id="MobiDB-lite"/>
    </source>
</evidence>
<keyword evidence="3" id="KW-1185">Reference proteome</keyword>
<accession>A0A1R3J2R3</accession>
<proteinExistence type="predicted"/>
<evidence type="ECO:0000313" key="3">
    <source>
        <dbReference type="Proteomes" id="UP000187203"/>
    </source>
</evidence>